<comment type="subcellular location">
    <subcellularLocation>
        <location evidence="1">Cytoplasm</location>
        <location evidence="1">Cytoskeleton</location>
    </subcellularLocation>
</comment>
<dbReference type="Pfam" id="PF00621">
    <property type="entry name" value="RhoGEF"/>
    <property type="match status" value="1"/>
</dbReference>
<dbReference type="InterPro" id="IPR035899">
    <property type="entry name" value="DBL_dom_sf"/>
</dbReference>
<keyword evidence="3" id="KW-0597">Phosphoprotein</keyword>
<dbReference type="PANTHER" id="PTHR12673:SF98">
    <property type="entry name" value="FYVE, RHOGEF AND PH DOMAIN-CONTAINING PROTEIN 4"/>
    <property type="match status" value="1"/>
</dbReference>
<dbReference type="GO" id="GO:0005085">
    <property type="term" value="F:guanyl-nucleotide exchange factor activity"/>
    <property type="evidence" value="ECO:0007669"/>
    <property type="project" value="InterPro"/>
</dbReference>
<evidence type="ECO:0000313" key="11">
    <source>
        <dbReference type="Proteomes" id="UP000261500"/>
    </source>
</evidence>
<keyword evidence="4" id="KW-0479">Metal-binding</keyword>
<dbReference type="GO" id="GO:0005856">
    <property type="term" value="C:cytoskeleton"/>
    <property type="evidence" value="ECO:0007669"/>
    <property type="project" value="UniProtKB-SubCell"/>
</dbReference>
<name>A0A3B3TJ41_9TELE</name>
<keyword evidence="11" id="KW-1185">Reference proteome</keyword>
<evidence type="ECO:0000313" key="10">
    <source>
        <dbReference type="Ensembl" id="ENSPLAP00000000264.1"/>
    </source>
</evidence>
<keyword evidence="2" id="KW-0963">Cytoplasm</keyword>
<dbReference type="PROSITE" id="PS50010">
    <property type="entry name" value="DH_2"/>
    <property type="match status" value="1"/>
</dbReference>
<feature type="domain" description="DH" evidence="9">
    <location>
        <begin position="74"/>
        <end position="261"/>
    </location>
</feature>
<dbReference type="GeneTree" id="ENSGT00940000155765"/>
<dbReference type="AlphaFoldDB" id="A0A3B3TJ41"/>
<evidence type="ECO:0000256" key="2">
    <source>
        <dbReference type="ARBA" id="ARBA00022490"/>
    </source>
</evidence>
<evidence type="ECO:0000259" key="9">
    <source>
        <dbReference type="PROSITE" id="PS50010"/>
    </source>
</evidence>
<evidence type="ECO:0000256" key="1">
    <source>
        <dbReference type="ARBA" id="ARBA00004245"/>
    </source>
</evidence>
<evidence type="ECO:0000256" key="3">
    <source>
        <dbReference type="ARBA" id="ARBA00022553"/>
    </source>
</evidence>
<dbReference type="STRING" id="48699.ENSPLAP00000000264"/>
<reference evidence="10" key="2">
    <citation type="submission" date="2025-09" db="UniProtKB">
        <authorList>
            <consortium name="Ensembl"/>
        </authorList>
    </citation>
    <scope>IDENTIFICATION</scope>
</reference>
<organism evidence="10 11">
    <name type="scientific">Poecilia latipinna</name>
    <name type="common">sailfin molly</name>
    <dbReference type="NCBI Taxonomy" id="48699"/>
    <lineage>
        <taxon>Eukaryota</taxon>
        <taxon>Metazoa</taxon>
        <taxon>Chordata</taxon>
        <taxon>Craniata</taxon>
        <taxon>Vertebrata</taxon>
        <taxon>Euteleostomi</taxon>
        <taxon>Actinopterygii</taxon>
        <taxon>Neopterygii</taxon>
        <taxon>Teleostei</taxon>
        <taxon>Neoteleostei</taxon>
        <taxon>Acanthomorphata</taxon>
        <taxon>Ovalentaria</taxon>
        <taxon>Atherinomorphae</taxon>
        <taxon>Cyprinodontiformes</taxon>
        <taxon>Poeciliidae</taxon>
        <taxon>Poeciliinae</taxon>
        <taxon>Poecilia</taxon>
    </lineage>
</organism>
<dbReference type="Gene3D" id="1.20.900.10">
    <property type="entry name" value="Dbl homology (DH) domain"/>
    <property type="match status" value="1"/>
</dbReference>
<dbReference type="Ensembl" id="ENSPLAT00000016721.1">
    <property type="protein sequence ID" value="ENSPLAP00000000264.1"/>
    <property type="gene ID" value="ENSPLAG00000001061.1"/>
</dbReference>
<reference evidence="10" key="1">
    <citation type="submission" date="2025-08" db="UniProtKB">
        <authorList>
            <consortium name="Ensembl"/>
        </authorList>
    </citation>
    <scope>IDENTIFICATION</scope>
</reference>
<evidence type="ECO:0000256" key="6">
    <source>
        <dbReference type="ARBA" id="ARBA00022771"/>
    </source>
</evidence>
<dbReference type="GO" id="GO:0007010">
    <property type="term" value="P:cytoskeleton organization"/>
    <property type="evidence" value="ECO:0007669"/>
    <property type="project" value="TreeGrafter"/>
</dbReference>
<dbReference type="InterPro" id="IPR051092">
    <property type="entry name" value="FYVE_RhoGEF_PH"/>
</dbReference>
<keyword evidence="7" id="KW-0862">Zinc</keyword>
<dbReference type="SMART" id="SM00325">
    <property type="entry name" value="RhoGEF"/>
    <property type="match status" value="1"/>
</dbReference>
<dbReference type="GO" id="GO:0005737">
    <property type="term" value="C:cytoplasm"/>
    <property type="evidence" value="ECO:0007669"/>
    <property type="project" value="TreeGrafter"/>
</dbReference>
<dbReference type="GO" id="GO:0046847">
    <property type="term" value="P:filopodium assembly"/>
    <property type="evidence" value="ECO:0007669"/>
    <property type="project" value="TreeGrafter"/>
</dbReference>
<dbReference type="CDD" id="cd00160">
    <property type="entry name" value="RhoGEF"/>
    <property type="match status" value="1"/>
</dbReference>
<sequence>CSAAGMRLKAPASRNLLDRVPFTGTNRLRLSSEEQILLPPNFTHCRQVNAFCILIHSVKNPKCLLSSQETNEQKLFKIASELLHTEKAYVARLNLLDQVFCTRMMEEANKGTFPLDVVKNIFSNISSIHAFHSQFLLPDLEKRMGEWASTPRIGDILQKLTPFLKMYAEYVKNFDKAMELLKQWTDRSPPFKAIIQEIQSQEICGSLTLQHHMLEPVQRVPRYEMLLKDYLKKLPQNDPDRSDAEKSLEIIATAATHSNSAIRKSVSSGADFLP</sequence>
<accession>A0A3B3TJ41</accession>
<dbReference type="FunFam" id="1.20.900.10:FF:000013">
    <property type="entry name" value="FYVE, RhoGEF and PH domain-containing protein 4"/>
    <property type="match status" value="1"/>
</dbReference>
<keyword evidence="5" id="KW-0677">Repeat</keyword>
<keyword evidence="8" id="KW-0206">Cytoskeleton</keyword>
<keyword evidence="6" id="KW-0863">Zinc-finger</keyword>
<evidence type="ECO:0000256" key="5">
    <source>
        <dbReference type="ARBA" id="ARBA00022737"/>
    </source>
</evidence>
<dbReference type="PANTHER" id="PTHR12673">
    <property type="entry name" value="FACIOGENITAL DYSPLASIA PROTEIN"/>
    <property type="match status" value="1"/>
</dbReference>
<evidence type="ECO:0000256" key="8">
    <source>
        <dbReference type="ARBA" id="ARBA00023212"/>
    </source>
</evidence>
<proteinExistence type="predicted"/>
<dbReference type="InterPro" id="IPR000219">
    <property type="entry name" value="DH_dom"/>
</dbReference>
<dbReference type="Proteomes" id="UP000261500">
    <property type="component" value="Unplaced"/>
</dbReference>
<evidence type="ECO:0000256" key="4">
    <source>
        <dbReference type="ARBA" id="ARBA00022723"/>
    </source>
</evidence>
<dbReference type="SUPFAM" id="SSF48065">
    <property type="entry name" value="DBL homology domain (DH-domain)"/>
    <property type="match status" value="1"/>
</dbReference>
<dbReference type="GO" id="GO:0008270">
    <property type="term" value="F:zinc ion binding"/>
    <property type="evidence" value="ECO:0007669"/>
    <property type="project" value="UniProtKB-KW"/>
</dbReference>
<evidence type="ECO:0000256" key="7">
    <source>
        <dbReference type="ARBA" id="ARBA00022833"/>
    </source>
</evidence>
<protein>
    <recommendedName>
        <fullName evidence="9">DH domain-containing protein</fullName>
    </recommendedName>
</protein>